<dbReference type="EMBL" id="JBHTJG010000009">
    <property type="protein sequence ID" value="MFD0947947.1"/>
    <property type="molecule type" value="Genomic_DNA"/>
</dbReference>
<dbReference type="RefSeq" id="WP_264945721.1">
    <property type="nucleotide sequence ID" value="NZ_JAPDRA010000009.1"/>
</dbReference>
<keyword evidence="5 9" id="KW-0378">Hydrolase</keyword>
<dbReference type="PROSITE" id="PS51257">
    <property type="entry name" value="PROKAR_LIPOPROTEIN"/>
    <property type="match status" value="1"/>
</dbReference>
<dbReference type="SUPFAM" id="SSF53474">
    <property type="entry name" value="alpha/beta-Hydrolases"/>
    <property type="match status" value="2"/>
</dbReference>
<evidence type="ECO:0000256" key="3">
    <source>
        <dbReference type="ARBA" id="ARBA00022723"/>
    </source>
</evidence>
<keyword evidence="7" id="KW-1015">Disulfide bond</keyword>
<evidence type="ECO:0000256" key="8">
    <source>
        <dbReference type="SAM" id="SignalP"/>
    </source>
</evidence>
<feature type="chain" id="PRO_5046558066" evidence="8">
    <location>
        <begin position="22"/>
        <end position="583"/>
    </location>
</feature>
<dbReference type="GO" id="GO:0016787">
    <property type="term" value="F:hydrolase activity"/>
    <property type="evidence" value="ECO:0007669"/>
    <property type="project" value="UniProtKB-KW"/>
</dbReference>
<keyword evidence="6" id="KW-0106">Calcium</keyword>
<feature type="signal peptide" evidence="8">
    <location>
        <begin position="1"/>
        <end position="21"/>
    </location>
</feature>
<dbReference type="InterPro" id="IPR029058">
    <property type="entry name" value="AB_hydrolase_fold"/>
</dbReference>
<proteinExistence type="inferred from homology"/>
<evidence type="ECO:0000313" key="10">
    <source>
        <dbReference type="Proteomes" id="UP001596977"/>
    </source>
</evidence>
<dbReference type="PANTHER" id="PTHR33938">
    <property type="entry name" value="FERULOYL ESTERASE B-RELATED"/>
    <property type="match status" value="1"/>
</dbReference>
<evidence type="ECO:0000256" key="2">
    <source>
        <dbReference type="ARBA" id="ARBA00022487"/>
    </source>
</evidence>
<keyword evidence="3" id="KW-0479">Metal-binding</keyword>
<dbReference type="InterPro" id="IPR011118">
    <property type="entry name" value="Tannase/feruloyl_esterase"/>
</dbReference>
<accession>A0ABW3HEL5</accession>
<gene>
    <name evidence="9" type="ORF">ACFQ1E_16510</name>
</gene>
<dbReference type="PANTHER" id="PTHR33938:SF15">
    <property type="entry name" value="FERULOYL ESTERASE B-RELATED"/>
    <property type="match status" value="1"/>
</dbReference>
<dbReference type="Proteomes" id="UP001596977">
    <property type="component" value="Unassembled WGS sequence"/>
</dbReference>
<sequence length="583" mass="60360">MRGRLATAASLAALACAACTATSTPVADTGGGPAPAADARCAAIAGKMNARLGADTRITAAEYRPAGPMAAPPGPPGFAMPPVDLPDHCEIGGTINPRTGIDGQSYAITFRLRLPENWNGRFLMEGGGGTNGIVGEAIGRMAGGPVPALAQGYAVLAQDSGHSNATNSVAEKGGATAFGFDPQARADYGGASLAPVTLAARDIATEFYGKPPEFSYFVGCSKGGQEGMMLAQRYPDLYDGIIAGAPGFALPRAAIAEVWDTQAFASVVRAKGEEVTLASLAASFGNTDLAVARDAVLKACDAGDGREDGLIGAFEQCTSAKVLPELERRICTGAKQDGCLSRPQVDALIRVHDGPRNSKGEALYAGFPWDAGWADMGWRVWKIGSPDGRMPAINVAMGTPALAAIFTTPPTAPGATPVQALAYAMGFDFDRDAPGIYATGGAFTRSAWQDIGARSPDLAAFARRGGRMIVPHGVSDPVFSINDTIAWWNDVNGRSHGKAASFARVFPVPGMAHCMGGPATDQFNDFAALVDWVEKGKAPDRIDAKAGPMSPWPGRSRPLCPYPKIARPKPGATGDTAEDFVCS</sequence>
<evidence type="ECO:0000256" key="1">
    <source>
        <dbReference type="ARBA" id="ARBA00006249"/>
    </source>
</evidence>
<evidence type="ECO:0000256" key="7">
    <source>
        <dbReference type="ARBA" id="ARBA00023157"/>
    </source>
</evidence>
<comment type="similarity">
    <text evidence="1">Belongs to the tannase family.</text>
</comment>
<name>A0ABW3HEL5_9SPHN</name>
<dbReference type="Gene3D" id="3.40.50.1820">
    <property type="entry name" value="alpha/beta hydrolase"/>
    <property type="match status" value="1"/>
</dbReference>
<evidence type="ECO:0000256" key="5">
    <source>
        <dbReference type="ARBA" id="ARBA00022801"/>
    </source>
</evidence>
<protein>
    <submittedName>
        <fullName evidence="9">Tannase/feruloyl esterase family alpha/beta hydrolase</fullName>
    </submittedName>
</protein>
<evidence type="ECO:0000256" key="6">
    <source>
        <dbReference type="ARBA" id="ARBA00022837"/>
    </source>
</evidence>
<organism evidence="9 10">
    <name type="scientific">Sphingomonas canadensis</name>
    <dbReference type="NCBI Taxonomy" id="1219257"/>
    <lineage>
        <taxon>Bacteria</taxon>
        <taxon>Pseudomonadati</taxon>
        <taxon>Pseudomonadota</taxon>
        <taxon>Alphaproteobacteria</taxon>
        <taxon>Sphingomonadales</taxon>
        <taxon>Sphingomonadaceae</taxon>
        <taxon>Sphingomonas</taxon>
    </lineage>
</organism>
<reference evidence="10" key="1">
    <citation type="journal article" date="2019" name="Int. J. Syst. Evol. Microbiol.">
        <title>The Global Catalogue of Microorganisms (GCM) 10K type strain sequencing project: providing services to taxonomists for standard genome sequencing and annotation.</title>
        <authorList>
            <consortium name="The Broad Institute Genomics Platform"/>
            <consortium name="The Broad Institute Genome Sequencing Center for Infectious Disease"/>
            <person name="Wu L."/>
            <person name="Ma J."/>
        </authorList>
    </citation>
    <scope>NUCLEOTIDE SEQUENCE [LARGE SCALE GENOMIC DNA]</scope>
    <source>
        <strain evidence="10">CCUG 62982</strain>
    </source>
</reference>
<dbReference type="Pfam" id="PF07519">
    <property type="entry name" value="Tannase"/>
    <property type="match status" value="1"/>
</dbReference>
<keyword evidence="2" id="KW-0719">Serine esterase</keyword>
<evidence type="ECO:0000256" key="4">
    <source>
        <dbReference type="ARBA" id="ARBA00022729"/>
    </source>
</evidence>
<comment type="caution">
    <text evidence="9">The sequence shown here is derived from an EMBL/GenBank/DDBJ whole genome shotgun (WGS) entry which is preliminary data.</text>
</comment>
<evidence type="ECO:0000313" key="9">
    <source>
        <dbReference type="EMBL" id="MFD0947947.1"/>
    </source>
</evidence>
<keyword evidence="10" id="KW-1185">Reference proteome</keyword>
<keyword evidence="4 8" id="KW-0732">Signal</keyword>